<keyword evidence="2" id="KW-1185">Reference proteome</keyword>
<name>A0ABV7JV36_9ALTE</name>
<evidence type="ECO:0000313" key="1">
    <source>
        <dbReference type="EMBL" id="MFC3201092.1"/>
    </source>
</evidence>
<organism evidence="1 2">
    <name type="scientific">Alteromonas oceani</name>
    <dbReference type="NCBI Taxonomy" id="2071609"/>
    <lineage>
        <taxon>Bacteria</taxon>
        <taxon>Pseudomonadati</taxon>
        <taxon>Pseudomonadota</taxon>
        <taxon>Gammaproteobacteria</taxon>
        <taxon>Alteromonadales</taxon>
        <taxon>Alteromonadaceae</taxon>
        <taxon>Alteromonas/Salinimonas group</taxon>
        <taxon>Alteromonas</taxon>
    </lineage>
</organism>
<comment type="caution">
    <text evidence="1">The sequence shown here is derived from an EMBL/GenBank/DDBJ whole genome shotgun (WGS) entry which is preliminary data.</text>
</comment>
<gene>
    <name evidence="1" type="ORF">ACFOEW_04545</name>
</gene>
<proteinExistence type="predicted"/>
<sequence length="109" mass="12429">MVYHQKKYQQHEADKLSLCLHGCIARKVLAEPALLDQATTTLQQRYEQKLLSYGAYLNWQAILAQVNMPENFIKAMTATDKTTTALRRKTIFTGVLNEKERSDCLAALL</sequence>
<accession>A0ABV7JV36</accession>
<dbReference type="Proteomes" id="UP001595477">
    <property type="component" value="Unassembled WGS sequence"/>
</dbReference>
<evidence type="ECO:0000313" key="2">
    <source>
        <dbReference type="Proteomes" id="UP001595477"/>
    </source>
</evidence>
<dbReference type="EMBL" id="JBHRSX010000013">
    <property type="protein sequence ID" value="MFC3201092.1"/>
    <property type="molecule type" value="Genomic_DNA"/>
</dbReference>
<dbReference type="RefSeq" id="WP_123324273.1">
    <property type="nucleotide sequence ID" value="NZ_JBHRSX010000013.1"/>
</dbReference>
<protein>
    <submittedName>
        <fullName evidence="1">Uncharacterized protein</fullName>
    </submittedName>
</protein>
<reference evidence="2" key="1">
    <citation type="journal article" date="2019" name="Int. J. Syst. Evol. Microbiol.">
        <title>The Global Catalogue of Microorganisms (GCM) 10K type strain sequencing project: providing services to taxonomists for standard genome sequencing and annotation.</title>
        <authorList>
            <consortium name="The Broad Institute Genomics Platform"/>
            <consortium name="The Broad Institute Genome Sequencing Center for Infectious Disease"/>
            <person name="Wu L."/>
            <person name="Ma J."/>
        </authorList>
    </citation>
    <scope>NUCLEOTIDE SEQUENCE [LARGE SCALE GENOMIC DNA]</scope>
    <source>
        <strain evidence="2">KCTC 52449</strain>
    </source>
</reference>